<dbReference type="Proteomes" id="UP000049828">
    <property type="component" value="Unassembled WGS sequence"/>
</dbReference>
<dbReference type="SFLD" id="SFLDG01140">
    <property type="entry name" value="C2.B:_Phosphomannomutase_and_P"/>
    <property type="match status" value="1"/>
</dbReference>
<dbReference type="NCBIfam" id="TIGR01484">
    <property type="entry name" value="HAD-SF-IIB"/>
    <property type="match status" value="1"/>
</dbReference>
<gene>
    <name evidence="1" type="ORF">RIL183_04841</name>
</gene>
<dbReference type="GO" id="GO:0016791">
    <property type="term" value="F:phosphatase activity"/>
    <property type="evidence" value="ECO:0007669"/>
    <property type="project" value="TreeGrafter"/>
</dbReference>
<dbReference type="SUPFAM" id="SSF56784">
    <property type="entry name" value="HAD-like"/>
    <property type="match status" value="1"/>
</dbReference>
<dbReference type="InterPro" id="IPR000150">
    <property type="entry name" value="Cof"/>
</dbReference>
<sequence>MIEYKAVAMDLDDTLLTSDLQISEETKQTLLQCQKDGMHVILASGRPIYAIEKYAKELELEKYGGYIVGFNGAAVRDCKAKRMIMQRNLPMEYIKMLYNLSVENGVYIHTYVGDEIITPQNNQYTEVEGELTGMPIRETEDFVKAVNQEVVKVLMLENPEYLRNVYEKLSHELGDKLSLTISKPYFLEIMDKGIEKSAALLHICNKLGIKTEQLIAFGDSYNDLSMLTAAGLGIAMGNAREDVKKQSDYVTDGNNEDGIAKALWRFVYKETQCSLIA</sequence>
<dbReference type="Gene3D" id="3.40.50.1000">
    <property type="entry name" value="HAD superfamily/HAD-like"/>
    <property type="match status" value="1"/>
</dbReference>
<protein>
    <submittedName>
        <fullName evidence="1">HAD-superfamily hydrolase, subfamily IIB</fullName>
    </submittedName>
</protein>
<dbReference type="RefSeq" id="WP_015528467.1">
    <property type="nucleotide sequence ID" value="NZ_CVRS01000080.1"/>
</dbReference>
<dbReference type="CDD" id="cd07516">
    <property type="entry name" value="HAD_Pase"/>
    <property type="match status" value="1"/>
</dbReference>
<dbReference type="PANTHER" id="PTHR10000">
    <property type="entry name" value="PHOSPHOSERINE PHOSPHATASE"/>
    <property type="match status" value="1"/>
</dbReference>
<dbReference type="InterPro" id="IPR036412">
    <property type="entry name" value="HAD-like_sf"/>
</dbReference>
<name>A0A0M6WS13_9FIRM</name>
<dbReference type="PROSITE" id="PS01229">
    <property type="entry name" value="COF_2"/>
    <property type="match status" value="1"/>
</dbReference>
<dbReference type="EMBL" id="CVRS01000080">
    <property type="protein sequence ID" value="CRL40061.1"/>
    <property type="molecule type" value="Genomic_DNA"/>
</dbReference>
<dbReference type="Pfam" id="PF08282">
    <property type="entry name" value="Hydrolase_3"/>
    <property type="match status" value="1"/>
</dbReference>
<evidence type="ECO:0000313" key="1">
    <source>
        <dbReference type="EMBL" id="CRL40061.1"/>
    </source>
</evidence>
<dbReference type="PANTHER" id="PTHR10000:SF8">
    <property type="entry name" value="HAD SUPERFAMILY HYDROLASE-LIKE, TYPE 3"/>
    <property type="match status" value="1"/>
</dbReference>
<keyword evidence="2" id="KW-1185">Reference proteome</keyword>
<proteinExistence type="predicted"/>
<dbReference type="InterPro" id="IPR006379">
    <property type="entry name" value="HAD-SF_hydro_IIB"/>
</dbReference>
<dbReference type="SFLD" id="SFLDS00003">
    <property type="entry name" value="Haloacid_Dehalogenase"/>
    <property type="match status" value="1"/>
</dbReference>
<dbReference type="GO" id="GO:0000287">
    <property type="term" value="F:magnesium ion binding"/>
    <property type="evidence" value="ECO:0007669"/>
    <property type="project" value="TreeGrafter"/>
</dbReference>
<reference evidence="2" key="1">
    <citation type="submission" date="2015-05" db="EMBL/GenBank/DDBJ databases">
        <authorList>
            <consortium name="Pathogen Informatics"/>
        </authorList>
    </citation>
    <scope>NUCLEOTIDE SEQUENCE [LARGE SCALE GENOMIC DNA]</scope>
    <source>
        <strain evidence="2">L1-83</strain>
    </source>
</reference>
<dbReference type="Gene3D" id="3.30.1240.10">
    <property type="match status" value="1"/>
</dbReference>
<dbReference type="AlphaFoldDB" id="A0A0M6WS13"/>
<dbReference type="NCBIfam" id="TIGR00099">
    <property type="entry name" value="Cof-subfamily"/>
    <property type="match status" value="1"/>
</dbReference>
<organism evidence="1 2">
    <name type="scientific">Roseburia inulinivorans</name>
    <dbReference type="NCBI Taxonomy" id="360807"/>
    <lineage>
        <taxon>Bacteria</taxon>
        <taxon>Bacillati</taxon>
        <taxon>Bacillota</taxon>
        <taxon>Clostridia</taxon>
        <taxon>Lachnospirales</taxon>
        <taxon>Lachnospiraceae</taxon>
        <taxon>Roseburia</taxon>
    </lineage>
</organism>
<dbReference type="InterPro" id="IPR023214">
    <property type="entry name" value="HAD_sf"/>
</dbReference>
<accession>A0A0M6WS13</accession>
<dbReference type="GO" id="GO:0005829">
    <property type="term" value="C:cytosol"/>
    <property type="evidence" value="ECO:0007669"/>
    <property type="project" value="TreeGrafter"/>
</dbReference>
<dbReference type="SFLD" id="SFLDG01144">
    <property type="entry name" value="C2.B.4:_PGP_Like"/>
    <property type="match status" value="1"/>
</dbReference>
<evidence type="ECO:0000313" key="2">
    <source>
        <dbReference type="Proteomes" id="UP000049828"/>
    </source>
</evidence>
<keyword evidence="1" id="KW-0378">Hydrolase</keyword>